<dbReference type="RefSeq" id="WP_126686012.1">
    <property type="nucleotide sequence ID" value="NZ_RYYV01000015.1"/>
</dbReference>
<accession>A0A432M2D7</accession>
<dbReference type="EMBL" id="RYYV01000015">
    <property type="protein sequence ID" value="RUL72415.1"/>
    <property type="molecule type" value="Genomic_DNA"/>
</dbReference>
<evidence type="ECO:0000313" key="2">
    <source>
        <dbReference type="EMBL" id="RUL72415.1"/>
    </source>
</evidence>
<keyword evidence="3" id="KW-1185">Reference proteome</keyword>
<reference evidence="2 3" key="1">
    <citation type="submission" date="2018-12" db="EMBL/GenBank/DDBJ databases">
        <title>Dyella dinghuensis sp. nov. DHOA06 and Dyella choica sp. nov. 4M-K27, isolated from forest soil.</title>
        <authorList>
            <person name="Qiu L.-H."/>
            <person name="Gao Z.-H."/>
        </authorList>
    </citation>
    <scope>NUCLEOTIDE SEQUENCE [LARGE SCALE GENOMIC DNA]</scope>
    <source>
        <strain evidence="2 3">4M-K27</strain>
    </source>
</reference>
<dbReference type="AlphaFoldDB" id="A0A432M2D7"/>
<evidence type="ECO:0000313" key="3">
    <source>
        <dbReference type="Proteomes" id="UP000274358"/>
    </source>
</evidence>
<keyword evidence="1" id="KW-0472">Membrane</keyword>
<feature type="transmembrane region" description="Helical" evidence="1">
    <location>
        <begin position="52"/>
        <end position="71"/>
    </location>
</feature>
<dbReference type="OrthoDB" id="10004312at2"/>
<evidence type="ECO:0000256" key="1">
    <source>
        <dbReference type="SAM" id="Phobius"/>
    </source>
</evidence>
<name>A0A432M2D7_9GAMM</name>
<sequence>MDKPHQQAAGAMRVALAAPASVGAPPAKTTTSTFVIQIEQPKPNGSDANGMLPAWLALVGVIVTLIGKWIADRFQRRYELRRQLYLDLVEAVLMANNCIGRLCDPSIPLPATSERFQNSAPAIAKVEVTAPKALSQALAQYKDASGAAFVKLMAMRVMTQ</sequence>
<dbReference type="Proteomes" id="UP000274358">
    <property type="component" value="Unassembled WGS sequence"/>
</dbReference>
<protein>
    <submittedName>
        <fullName evidence="2">Uncharacterized protein</fullName>
    </submittedName>
</protein>
<gene>
    <name evidence="2" type="ORF">EKH80_17145</name>
</gene>
<keyword evidence="1" id="KW-1133">Transmembrane helix</keyword>
<keyword evidence="1" id="KW-0812">Transmembrane</keyword>
<comment type="caution">
    <text evidence="2">The sequence shown here is derived from an EMBL/GenBank/DDBJ whole genome shotgun (WGS) entry which is preliminary data.</text>
</comment>
<organism evidence="2 3">
    <name type="scientific">Dyella choica</name>
    <dbReference type="NCBI Taxonomy" id="1927959"/>
    <lineage>
        <taxon>Bacteria</taxon>
        <taxon>Pseudomonadati</taxon>
        <taxon>Pseudomonadota</taxon>
        <taxon>Gammaproteobacteria</taxon>
        <taxon>Lysobacterales</taxon>
        <taxon>Rhodanobacteraceae</taxon>
        <taxon>Dyella</taxon>
    </lineage>
</organism>
<proteinExistence type="predicted"/>